<dbReference type="GO" id="GO:0003725">
    <property type="term" value="F:double-stranded RNA binding"/>
    <property type="evidence" value="ECO:0007669"/>
    <property type="project" value="TreeGrafter"/>
</dbReference>
<dbReference type="InterPro" id="IPR051247">
    <property type="entry name" value="RLC_Component"/>
</dbReference>
<dbReference type="PROSITE" id="PS50137">
    <property type="entry name" value="DS_RBD"/>
    <property type="match status" value="1"/>
</dbReference>
<evidence type="ECO:0000313" key="5">
    <source>
        <dbReference type="Proteomes" id="UP000007819"/>
    </source>
</evidence>
<dbReference type="GO" id="GO:0005634">
    <property type="term" value="C:nucleus"/>
    <property type="evidence" value="ECO:0007669"/>
    <property type="project" value="TreeGrafter"/>
</dbReference>
<dbReference type="SUPFAM" id="SSF54768">
    <property type="entry name" value="dsRNA-binding domain-like"/>
    <property type="match status" value="1"/>
</dbReference>
<dbReference type="OrthoDB" id="6601080at2759"/>
<dbReference type="EnsemblMetazoa" id="XM_029485161.1">
    <property type="protein sequence ID" value="XP_029341021.1"/>
    <property type="gene ID" value="LOC103311917"/>
</dbReference>
<dbReference type="PANTHER" id="PTHR46205:SF3">
    <property type="entry name" value="LOQUACIOUS, ISOFORM B"/>
    <property type="match status" value="1"/>
</dbReference>
<reference evidence="4" key="2">
    <citation type="submission" date="2022-06" db="UniProtKB">
        <authorList>
            <consortium name="EnsemblMetazoa"/>
        </authorList>
    </citation>
    <scope>IDENTIFICATION</scope>
</reference>
<reference evidence="5" key="1">
    <citation type="submission" date="2010-06" db="EMBL/GenBank/DDBJ databases">
        <authorList>
            <person name="Jiang H."/>
            <person name="Abraham K."/>
            <person name="Ali S."/>
            <person name="Alsbrooks S.L."/>
            <person name="Anim B.N."/>
            <person name="Anosike U.S."/>
            <person name="Attaway T."/>
            <person name="Bandaranaike D.P."/>
            <person name="Battles P.K."/>
            <person name="Bell S.N."/>
            <person name="Bell A.V."/>
            <person name="Beltran B."/>
            <person name="Bickham C."/>
            <person name="Bustamante Y."/>
            <person name="Caleb T."/>
            <person name="Canada A."/>
            <person name="Cardenas V."/>
            <person name="Carter K."/>
            <person name="Chacko J."/>
            <person name="Chandrabose M.N."/>
            <person name="Chavez D."/>
            <person name="Chavez A."/>
            <person name="Chen L."/>
            <person name="Chu H.-S."/>
            <person name="Claassen K.J."/>
            <person name="Cockrell R."/>
            <person name="Collins M."/>
            <person name="Cooper J.A."/>
            <person name="Cree A."/>
            <person name="Curry S.M."/>
            <person name="Da Y."/>
            <person name="Dao M.D."/>
            <person name="Das B."/>
            <person name="Davila M.-L."/>
            <person name="Davy-Carroll L."/>
            <person name="Denson S."/>
            <person name="Dinh H."/>
            <person name="Ebong V.E."/>
            <person name="Edwards J.R."/>
            <person name="Egan A."/>
            <person name="El-Daye J."/>
            <person name="Escobedo L."/>
            <person name="Fernandez S."/>
            <person name="Fernando P.R."/>
            <person name="Flagg N."/>
            <person name="Forbes L.D."/>
            <person name="Fowler R.G."/>
            <person name="Fu Q."/>
            <person name="Gabisi R.A."/>
            <person name="Ganer J."/>
            <person name="Garbino Pronczuk A."/>
            <person name="Garcia R.M."/>
            <person name="Garner T."/>
            <person name="Garrett T.E."/>
            <person name="Gonzalez D.A."/>
            <person name="Hamid H."/>
            <person name="Hawkins E.S."/>
            <person name="Hirani K."/>
            <person name="Hogues M.E."/>
            <person name="Hollins B."/>
            <person name="Hsiao C.-H."/>
            <person name="Jabil R."/>
            <person name="James M.L."/>
            <person name="Jhangiani S.N."/>
            <person name="Johnson B."/>
            <person name="Johnson Q."/>
            <person name="Joshi V."/>
            <person name="Kalu J.B."/>
            <person name="Kam C."/>
            <person name="Kashfia A."/>
            <person name="Keebler J."/>
            <person name="Kisamo H."/>
            <person name="Kovar C.L."/>
            <person name="Lago L.A."/>
            <person name="Lai C.-Y."/>
            <person name="Laidlaw J."/>
            <person name="Lara F."/>
            <person name="Le T.-K."/>
            <person name="Lee S.L."/>
            <person name="Legall F.H."/>
            <person name="Lemon S.J."/>
            <person name="Lewis L.R."/>
            <person name="Li B."/>
            <person name="Liu Y."/>
            <person name="Liu Y.-S."/>
            <person name="Lopez J."/>
            <person name="Lozado R.J."/>
            <person name="Lu J."/>
            <person name="Madu R.C."/>
            <person name="Maheshwari M."/>
            <person name="Maheshwari R."/>
            <person name="Malloy K."/>
            <person name="Martinez E."/>
            <person name="Mathew T."/>
            <person name="Mercado I.C."/>
            <person name="Mercado C."/>
            <person name="Meyer B."/>
            <person name="Montgomery K."/>
            <person name="Morgan M.B."/>
            <person name="Munidasa M."/>
            <person name="Nazareth L.V."/>
            <person name="Nelson J."/>
            <person name="Ng B.M."/>
            <person name="Nguyen N.B."/>
            <person name="Nguyen P.Q."/>
            <person name="Nguyen T."/>
            <person name="Obregon M."/>
            <person name="Okwuonu G.O."/>
            <person name="Onwere C.G."/>
            <person name="Orozco G."/>
            <person name="Parra A."/>
            <person name="Patel S."/>
            <person name="Patil S."/>
            <person name="Perez A."/>
            <person name="Perez Y."/>
            <person name="Pham C."/>
            <person name="Primus E.L."/>
            <person name="Pu L.-L."/>
            <person name="Puazo M."/>
            <person name="Qin X."/>
            <person name="Quiroz J.B."/>
            <person name="Reese J."/>
            <person name="Richards S."/>
            <person name="Rives C.M."/>
            <person name="Robberts R."/>
            <person name="Ruiz S.J."/>
            <person name="Ruiz M.J."/>
            <person name="Santibanez J."/>
            <person name="Schneider B.W."/>
            <person name="Sisson I."/>
            <person name="Smith M."/>
            <person name="Sodergren E."/>
            <person name="Song X.-Z."/>
            <person name="Song B.B."/>
            <person name="Summersgill H."/>
            <person name="Thelus R."/>
            <person name="Thornton R.D."/>
            <person name="Trejos Z.Y."/>
            <person name="Usmani K."/>
            <person name="Vattathil S."/>
            <person name="Villasana D."/>
            <person name="Walker D.L."/>
            <person name="Wang S."/>
            <person name="Wang K."/>
            <person name="White C.S."/>
            <person name="Williams A.C."/>
            <person name="Williamson J."/>
            <person name="Wilson K."/>
            <person name="Woghiren I.O."/>
            <person name="Woodworth J.R."/>
            <person name="Worley K.C."/>
            <person name="Wright R.A."/>
            <person name="Wu W."/>
            <person name="Young L."/>
            <person name="Zhang L."/>
            <person name="Zhang J."/>
            <person name="Zhu Y."/>
            <person name="Muzny D.M."/>
            <person name="Weinstock G."/>
            <person name="Gibbs R.A."/>
        </authorList>
    </citation>
    <scope>NUCLEOTIDE SEQUENCE [LARGE SCALE GENOMIC DNA]</scope>
    <source>
        <strain evidence="5">LSR1</strain>
    </source>
</reference>
<dbReference type="Proteomes" id="UP000007819">
    <property type="component" value="Chromosome X"/>
</dbReference>
<evidence type="ECO:0000256" key="1">
    <source>
        <dbReference type="ARBA" id="ARBA00022884"/>
    </source>
</evidence>
<dbReference type="RefSeq" id="XP_029341021.1">
    <property type="nucleotide sequence ID" value="XM_029485161.1"/>
</dbReference>
<evidence type="ECO:0000256" key="2">
    <source>
        <dbReference type="PROSITE-ProRule" id="PRU00266"/>
    </source>
</evidence>
<feature type="domain" description="DRBM" evidence="3">
    <location>
        <begin position="62"/>
        <end position="130"/>
    </location>
</feature>
<dbReference type="SMART" id="SM00358">
    <property type="entry name" value="DSRM"/>
    <property type="match status" value="1"/>
</dbReference>
<dbReference type="GO" id="GO:0005737">
    <property type="term" value="C:cytoplasm"/>
    <property type="evidence" value="ECO:0007669"/>
    <property type="project" value="TreeGrafter"/>
</dbReference>
<dbReference type="GO" id="GO:0070920">
    <property type="term" value="P:regulation of regulatory ncRNA processing"/>
    <property type="evidence" value="ECO:0007669"/>
    <property type="project" value="TreeGrafter"/>
</dbReference>
<dbReference type="InterPro" id="IPR014720">
    <property type="entry name" value="dsRBD_dom"/>
</dbReference>
<dbReference type="AlphaFoldDB" id="A0A8R2NL22"/>
<dbReference type="GO" id="GO:0030422">
    <property type="term" value="P:siRNA processing"/>
    <property type="evidence" value="ECO:0007669"/>
    <property type="project" value="TreeGrafter"/>
</dbReference>
<dbReference type="GO" id="GO:0070578">
    <property type="term" value="C:RISC-loading complex"/>
    <property type="evidence" value="ECO:0007669"/>
    <property type="project" value="TreeGrafter"/>
</dbReference>
<keyword evidence="5" id="KW-1185">Reference proteome</keyword>
<dbReference type="PANTHER" id="PTHR46205">
    <property type="entry name" value="LOQUACIOUS, ISOFORM B"/>
    <property type="match status" value="1"/>
</dbReference>
<dbReference type="Pfam" id="PF00035">
    <property type="entry name" value="dsrm"/>
    <property type="match status" value="1"/>
</dbReference>
<evidence type="ECO:0000259" key="3">
    <source>
        <dbReference type="PROSITE" id="PS50137"/>
    </source>
</evidence>
<keyword evidence="1 2" id="KW-0694">RNA-binding</keyword>
<dbReference type="KEGG" id="api:103311917"/>
<sequence>MVDNCPSGNCGLSAGTTYYGPRPFKSVQGPSWAWLMRVFRPAHGLPDGDIDSFKSEIRVELNPIGSLRELCVARHFPIPKYTFYVNSLMTHNPTFNVVCSISIYVASGTDSTKKGAKKKAAHEMYKLIERLASEDVHDTIDTKREYKDASHNTISFCHESVNFLKTFFGSTGAPKTPHSQTIEKNSNKCKLTAADTLKIISERENFTLSCVVPSQNSDTVEVLMQANTTPLIVISQLGKNENDAQESAAY</sequence>
<dbReference type="GO" id="GO:0035197">
    <property type="term" value="F:siRNA binding"/>
    <property type="evidence" value="ECO:0007669"/>
    <property type="project" value="TreeGrafter"/>
</dbReference>
<name>A0A8R2NL22_ACYPI</name>
<evidence type="ECO:0000313" key="4">
    <source>
        <dbReference type="EnsemblMetazoa" id="XP_029341021.1"/>
    </source>
</evidence>
<dbReference type="Gene3D" id="3.30.160.20">
    <property type="match status" value="2"/>
</dbReference>
<proteinExistence type="predicted"/>
<accession>A0A8R2NL22</accession>
<dbReference type="GO" id="GO:0016442">
    <property type="term" value="C:RISC complex"/>
    <property type="evidence" value="ECO:0007669"/>
    <property type="project" value="TreeGrafter"/>
</dbReference>
<dbReference type="GeneID" id="103311917"/>
<organism evidence="4 5">
    <name type="scientific">Acyrthosiphon pisum</name>
    <name type="common">Pea aphid</name>
    <dbReference type="NCBI Taxonomy" id="7029"/>
    <lineage>
        <taxon>Eukaryota</taxon>
        <taxon>Metazoa</taxon>
        <taxon>Ecdysozoa</taxon>
        <taxon>Arthropoda</taxon>
        <taxon>Hexapoda</taxon>
        <taxon>Insecta</taxon>
        <taxon>Pterygota</taxon>
        <taxon>Neoptera</taxon>
        <taxon>Paraneoptera</taxon>
        <taxon>Hemiptera</taxon>
        <taxon>Sternorrhyncha</taxon>
        <taxon>Aphidomorpha</taxon>
        <taxon>Aphidoidea</taxon>
        <taxon>Aphididae</taxon>
        <taxon>Macrosiphini</taxon>
        <taxon>Acyrthosiphon</taxon>
    </lineage>
</organism>
<protein>
    <recommendedName>
        <fullName evidence="3">DRBM domain-containing protein</fullName>
    </recommendedName>
</protein>